<feature type="transmembrane region" description="Helical" evidence="7">
    <location>
        <begin position="214"/>
        <end position="237"/>
    </location>
</feature>
<keyword evidence="3 7" id="KW-0812">Transmembrane</keyword>
<dbReference type="NCBIfam" id="NF037997">
    <property type="entry name" value="Na_Pi_symport"/>
    <property type="match status" value="1"/>
</dbReference>
<evidence type="ECO:0000256" key="1">
    <source>
        <dbReference type="ARBA" id="ARBA00004651"/>
    </source>
</evidence>
<dbReference type="GO" id="GO:0005436">
    <property type="term" value="F:sodium:phosphate symporter activity"/>
    <property type="evidence" value="ECO:0007669"/>
    <property type="project" value="InterPro"/>
</dbReference>
<dbReference type="PANTHER" id="PTHR10010">
    <property type="entry name" value="SOLUTE CARRIER FAMILY 34 SODIUM PHOSPHATE , MEMBER 2-RELATED"/>
    <property type="match status" value="1"/>
</dbReference>
<comment type="caution">
    <text evidence="8">The sequence shown here is derived from an EMBL/GenBank/DDBJ whole genome shotgun (WGS) entry which is preliminary data.</text>
</comment>
<evidence type="ECO:0000256" key="4">
    <source>
        <dbReference type="ARBA" id="ARBA00022989"/>
    </source>
</evidence>
<dbReference type="InterPro" id="IPR038078">
    <property type="entry name" value="PhoU-like_sf"/>
</dbReference>
<feature type="coiled-coil region" evidence="6">
    <location>
        <begin position="474"/>
        <end position="501"/>
    </location>
</feature>
<dbReference type="Gene3D" id="1.20.58.220">
    <property type="entry name" value="Phosphate transport system protein phou homolog 2, domain 2"/>
    <property type="match status" value="1"/>
</dbReference>
<proteinExistence type="predicted"/>
<feature type="transmembrane region" description="Helical" evidence="7">
    <location>
        <begin position="49"/>
        <end position="71"/>
    </location>
</feature>
<sequence length="554" mass="59719">MENANIPMFFLHIAGAAALLIWSVRLVRTGVERAFSMPLRRWLRWSSRSRFLAAGSGMSTAILLQSSTAVALLVSNFVARGTIAAGVGLAILLGADVGSAIVAQLLLLRQTFLLPLLLLVGVVMFLRGHQRRIRQTGRILIGLALIFASLAMIREATTPLVDSQGAANVMAYLARDTVTAFVIGAIFAWVVHSSVAAVLLFVTLVSQGLLPPEAAVAMVLGANMGGTFIAFMLTLAAEIDSRRMIVANFALRGGGAIILLALLSRLDLPLSWLGNSPAQQVINLHLAFNIGLALVALPLTGLVTRLITKVMPPRLDPNAGIGPASALDAAALSNPDRALTCAAREVVHMGEIAEAMLRAVPPLFVQWDDVLAARMAADEKLANKTLMEVKLYLAKLNQGVLSDETSTRAMDLSSNAANLSAAAEMISRNMVTLARNLDHEGVRFSEQGWKEISDFHDRVLANVQLALSVMMTQNPDEARELVEEKDDIRALEQRLQRAHLMRLHEGSGESIETSNIHQETLRALKQVNTSFATVATPILSETGDLLSSRLAHRR</sequence>
<dbReference type="Proteomes" id="UP000027471">
    <property type="component" value="Unassembled WGS sequence"/>
</dbReference>
<dbReference type="AlphaFoldDB" id="A0A074KJ61"/>
<evidence type="ECO:0000313" key="9">
    <source>
        <dbReference type="Proteomes" id="UP000027471"/>
    </source>
</evidence>
<evidence type="ECO:0000256" key="6">
    <source>
        <dbReference type="SAM" id="Coils"/>
    </source>
</evidence>
<accession>A0A074KJ61</accession>
<feature type="transmembrane region" description="Helical" evidence="7">
    <location>
        <begin position="286"/>
        <end position="307"/>
    </location>
</feature>
<evidence type="ECO:0000313" key="8">
    <source>
        <dbReference type="EMBL" id="KEO61582.1"/>
    </source>
</evidence>
<evidence type="ECO:0000256" key="2">
    <source>
        <dbReference type="ARBA" id="ARBA00022475"/>
    </source>
</evidence>
<evidence type="ECO:0000256" key="7">
    <source>
        <dbReference type="SAM" id="Phobius"/>
    </source>
</evidence>
<evidence type="ECO:0000256" key="3">
    <source>
        <dbReference type="ARBA" id="ARBA00022692"/>
    </source>
</evidence>
<keyword evidence="6" id="KW-0175">Coiled coil</keyword>
<organism evidence="8 9">
    <name type="scientific">Thioclava indica</name>
    <dbReference type="NCBI Taxonomy" id="1353528"/>
    <lineage>
        <taxon>Bacteria</taxon>
        <taxon>Pseudomonadati</taxon>
        <taxon>Pseudomonadota</taxon>
        <taxon>Alphaproteobacteria</taxon>
        <taxon>Rhodobacterales</taxon>
        <taxon>Paracoccaceae</taxon>
        <taxon>Thioclava</taxon>
    </lineage>
</organism>
<dbReference type="GO" id="GO:0044341">
    <property type="term" value="P:sodium-dependent phosphate transport"/>
    <property type="evidence" value="ECO:0007669"/>
    <property type="project" value="InterPro"/>
</dbReference>
<feature type="transmembrane region" description="Helical" evidence="7">
    <location>
        <begin position="107"/>
        <end position="127"/>
    </location>
</feature>
<protein>
    <submittedName>
        <fullName evidence="8">Uncharacterized protein</fullName>
    </submittedName>
</protein>
<dbReference type="EMBL" id="AUNB01000001">
    <property type="protein sequence ID" value="KEO61582.1"/>
    <property type="molecule type" value="Genomic_DNA"/>
</dbReference>
<keyword evidence="4 7" id="KW-1133">Transmembrane helix</keyword>
<dbReference type="RefSeq" id="WP_240473512.1">
    <property type="nucleotide sequence ID" value="NZ_AUNB01000001.1"/>
</dbReference>
<reference evidence="8 9" key="1">
    <citation type="journal article" date="2015" name="Antonie Van Leeuwenhoek">
        <title>Thioclava indica sp. nov., isolated from surface seawater of the Indian Ocean.</title>
        <authorList>
            <person name="Liu Y."/>
            <person name="Lai Q."/>
            <person name="Du J."/>
            <person name="Xu H."/>
            <person name="Jiang L."/>
            <person name="Shao Z."/>
        </authorList>
    </citation>
    <scope>NUCLEOTIDE SEQUENCE [LARGE SCALE GENOMIC DNA]</scope>
    <source>
        <strain evidence="8 9">DT23-4</strain>
    </source>
</reference>
<feature type="transmembrane region" description="Helical" evidence="7">
    <location>
        <begin position="6"/>
        <end position="28"/>
    </location>
</feature>
<dbReference type="eggNOG" id="COG1283">
    <property type="taxonomic scope" value="Bacteria"/>
</dbReference>
<dbReference type="GO" id="GO:0005886">
    <property type="term" value="C:plasma membrane"/>
    <property type="evidence" value="ECO:0007669"/>
    <property type="project" value="UniProtKB-SubCell"/>
</dbReference>
<dbReference type="STRING" id="1353528.DT23_01025"/>
<keyword evidence="9" id="KW-1185">Reference proteome</keyword>
<feature type="transmembrane region" description="Helical" evidence="7">
    <location>
        <begin position="249"/>
        <end position="266"/>
    </location>
</feature>
<evidence type="ECO:0000256" key="5">
    <source>
        <dbReference type="ARBA" id="ARBA00023136"/>
    </source>
</evidence>
<dbReference type="PANTHER" id="PTHR10010:SF46">
    <property type="entry name" value="SODIUM-DEPENDENT PHOSPHATE TRANSPORT PROTEIN 2B"/>
    <property type="match status" value="1"/>
</dbReference>
<dbReference type="InterPro" id="IPR003841">
    <property type="entry name" value="Na/Pi_transpt"/>
</dbReference>
<comment type="subcellular location">
    <subcellularLocation>
        <location evidence="1">Cell membrane</location>
        <topology evidence="1">Multi-pass membrane protein</topology>
    </subcellularLocation>
</comment>
<dbReference type="Pfam" id="PF02690">
    <property type="entry name" value="Na_Pi_cotrans"/>
    <property type="match status" value="2"/>
</dbReference>
<keyword evidence="5 7" id="KW-0472">Membrane</keyword>
<dbReference type="SUPFAM" id="SSF109755">
    <property type="entry name" value="PhoU-like"/>
    <property type="match status" value="1"/>
</dbReference>
<keyword evidence="2" id="KW-1003">Cell membrane</keyword>
<feature type="transmembrane region" description="Helical" evidence="7">
    <location>
        <begin position="178"/>
        <end position="202"/>
    </location>
</feature>
<name>A0A074KJ61_9RHOB</name>
<gene>
    <name evidence="8" type="ORF">DT23_01025</name>
</gene>